<evidence type="ECO:0000256" key="4">
    <source>
        <dbReference type="ARBA" id="ARBA00022692"/>
    </source>
</evidence>
<dbReference type="InterPro" id="IPR023997">
    <property type="entry name" value="TonB-dep_OMP_SusC/RagA_CS"/>
</dbReference>
<organism evidence="10 11">
    <name type="scientific">Parabacteroides segnis</name>
    <dbReference type="NCBI Taxonomy" id="2763058"/>
    <lineage>
        <taxon>Bacteria</taxon>
        <taxon>Pseudomonadati</taxon>
        <taxon>Bacteroidota</taxon>
        <taxon>Bacteroidia</taxon>
        <taxon>Bacteroidales</taxon>
        <taxon>Tannerellaceae</taxon>
        <taxon>Parabacteroides</taxon>
    </lineage>
</organism>
<comment type="subcellular location">
    <subcellularLocation>
        <location evidence="1 7">Cell outer membrane</location>
        <topology evidence="1 7">Multi-pass membrane protein</topology>
    </subcellularLocation>
</comment>
<keyword evidence="2 7" id="KW-0813">Transport</keyword>
<keyword evidence="3 7" id="KW-1134">Transmembrane beta strand</keyword>
<dbReference type="NCBIfam" id="TIGR04057">
    <property type="entry name" value="SusC_RagA_signa"/>
    <property type="match status" value="1"/>
</dbReference>
<dbReference type="RefSeq" id="WP_186957996.1">
    <property type="nucleotide sequence ID" value="NZ_JACOOI010000001.1"/>
</dbReference>
<dbReference type="Pfam" id="PF07715">
    <property type="entry name" value="Plug"/>
    <property type="match status" value="1"/>
</dbReference>
<dbReference type="InterPro" id="IPR036942">
    <property type="entry name" value="Beta-barrel_TonB_sf"/>
</dbReference>
<keyword evidence="5 7" id="KW-0472">Membrane</keyword>
<dbReference type="InterPro" id="IPR039426">
    <property type="entry name" value="TonB-dep_rcpt-like"/>
</dbReference>
<dbReference type="SMART" id="SM00965">
    <property type="entry name" value="STN"/>
    <property type="match status" value="1"/>
</dbReference>
<comment type="caution">
    <text evidence="10">The sequence shown here is derived from an EMBL/GenBank/DDBJ whole genome shotgun (WGS) entry which is preliminary data.</text>
</comment>
<keyword evidence="8" id="KW-0732">Signal</keyword>
<dbReference type="InterPro" id="IPR008969">
    <property type="entry name" value="CarboxyPept-like_regulatory"/>
</dbReference>
<protein>
    <submittedName>
        <fullName evidence="10">TonB-dependent receptor</fullName>
    </submittedName>
</protein>
<keyword evidence="10" id="KW-0675">Receptor</keyword>
<evidence type="ECO:0000256" key="6">
    <source>
        <dbReference type="ARBA" id="ARBA00023237"/>
    </source>
</evidence>
<feature type="domain" description="Secretin/TonB short N-terminal" evidence="9">
    <location>
        <begin position="60"/>
        <end position="111"/>
    </location>
</feature>
<name>A0ABR7DVI4_9BACT</name>
<dbReference type="Gene3D" id="2.170.130.10">
    <property type="entry name" value="TonB-dependent receptor, plug domain"/>
    <property type="match status" value="1"/>
</dbReference>
<evidence type="ECO:0000256" key="8">
    <source>
        <dbReference type="SAM" id="SignalP"/>
    </source>
</evidence>
<evidence type="ECO:0000313" key="10">
    <source>
        <dbReference type="EMBL" id="MBC5641537.1"/>
    </source>
</evidence>
<evidence type="ECO:0000256" key="7">
    <source>
        <dbReference type="PROSITE-ProRule" id="PRU01360"/>
    </source>
</evidence>
<dbReference type="InterPro" id="IPR037066">
    <property type="entry name" value="Plug_dom_sf"/>
</dbReference>
<keyword evidence="4 7" id="KW-0812">Transmembrane</keyword>
<evidence type="ECO:0000256" key="2">
    <source>
        <dbReference type="ARBA" id="ARBA00022448"/>
    </source>
</evidence>
<reference evidence="10 11" key="1">
    <citation type="submission" date="2020-08" db="EMBL/GenBank/DDBJ databases">
        <title>Genome public.</title>
        <authorList>
            <person name="Liu C."/>
            <person name="Sun Q."/>
        </authorList>
    </citation>
    <scope>NUCLEOTIDE SEQUENCE [LARGE SCALE GENOMIC DNA]</scope>
    <source>
        <strain evidence="10 11">BX2</strain>
    </source>
</reference>
<proteinExistence type="inferred from homology"/>
<dbReference type="Proteomes" id="UP000644010">
    <property type="component" value="Unassembled WGS sequence"/>
</dbReference>
<dbReference type="SUPFAM" id="SSF49464">
    <property type="entry name" value="Carboxypeptidase regulatory domain-like"/>
    <property type="match status" value="1"/>
</dbReference>
<dbReference type="Pfam" id="PF07660">
    <property type="entry name" value="STN"/>
    <property type="match status" value="1"/>
</dbReference>
<evidence type="ECO:0000256" key="3">
    <source>
        <dbReference type="ARBA" id="ARBA00022452"/>
    </source>
</evidence>
<keyword evidence="6 7" id="KW-0998">Cell outer membrane</keyword>
<dbReference type="InterPro" id="IPR012910">
    <property type="entry name" value="Plug_dom"/>
</dbReference>
<dbReference type="InterPro" id="IPR023996">
    <property type="entry name" value="TonB-dep_OMP_SusC/RagA"/>
</dbReference>
<dbReference type="Pfam" id="PF13715">
    <property type="entry name" value="CarbopepD_reg_2"/>
    <property type="match status" value="1"/>
</dbReference>
<evidence type="ECO:0000256" key="1">
    <source>
        <dbReference type="ARBA" id="ARBA00004571"/>
    </source>
</evidence>
<dbReference type="PROSITE" id="PS52016">
    <property type="entry name" value="TONB_DEPENDENT_REC_3"/>
    <property type="match status" value="1"/>
</dbReference>
<accession>A0ABR7DVI4</accession>
<dbReference type="Gene3D" id="2.40.170.20">
    <property type="entry name" value="TonB-dependent receptor, beta-barrel domain"/>
    <property type="match status" value="1"/>
</dbReference>
<evidence type="ECO:0000256" key="5">
    <source>
        <dbReference type="ARBA" id="ARBA00023136"/>
    </source>
</evidence>
<comment type="similarity">
    <text evidence="7">Belongs to the TonB-dependent receptor family.</text>
</comment>
<dbReference type="InterPro" id="IPR011662">
    <property type="entry name" value="Secretin/TonB_short_N"/>
</dbReference>
<gene>
    <name evidence="10" type="ORF">H8S77_01360</name>
</gene>
<feature type="signal peptide" evidence="8">
    <location>
        <begin position="1"/>
        <end position="33"/>
    </location>
</feature>
<evidence type="ECO:0000259" key="9">
    <source>
        <dbReference type="SMART" id="SM00965"/>
    </source>
</evidence>
<feature type="chain" id="PRO_5046186476" evidence="8">
    <location>
        <begin position="34"/>
        <end position="1114"/>
    </location>
</feature>
<dbReference type="SUPFAM" id="SSF56935">
    <property type="entry name" value="Porins"/>
    <property type="match status" value="1"/>
</dbReference>
<dbReference type="EMBL" id="JACOOI010000001">
    <property type="protein sequence ID" value="MBC5641537.1"/>
    <property type="molecule type" value="Genomic_DNA"/>
</dbReference>
<dbReference type="Gene3D" id="2.60.40.1120">
    <property type="entry name" value="Carboxypeptidase-like, regulatory domain"/>
    <property type="match status" value="1"/>
</dbReference>
<keyword evidence="11" id="KW-1185">Reference proteome</keyword>
<dbReference type="NCBIfam" id="TIGR04056">
    <property type="entry name" value="OMP_RagA_SusC"/>
    <property type="match status" value="1"/>
</dbReference>
<evidence type="ECO:0000313" key="11">
    <source>
        <dbReference type="Proteomes" id="UP000644010"/>
    </source>
</evidence>
<sequence length="1114" mass="123217">MTFNYKRVLVVPIKNSKIFILALSLLASGSVFGQNQKISLPKGTTTLQKVFQEIEKQTDLSVDYNQSKLNINKQVVIKEQNKTLSKTLEEVLAGSGLTFKIKAGHILILPLAEKKEVSTPDKQIKGNVTDKNGEPIIGANITVKGTSRGTITDIDGNFTLEIPANAQIQISYIGYLTQDIAVGNKTSLAIQLVEDTQNLEEVVVVGYGTKKKINLTGAVAAIDGKALVQTPVANLSNAVAGRMPGVMALNSSGEPASGSTLSIRGNSTLKNNTPLIVVDGIPRDSFNAFDPNEIESITVLKDGAAAAVYGARANNGVFLVTTKRGKKEKFSITYNGTVSSQSPTMYPELMDAYEYATYTNIALDNMGYDRNNPAHASRYYTNEAIEKYKTGQAGGDWYDASFKKLSLMHNHNITINGGTDIVKYFLSMGMLDQDGMYDNINYKAYKFRSNIDADITKILRVGVSLDGRYEIKDTPAVGSTALFQHVGVPPTLSPYYPSGRPVNTAGEHVVEEIYHSGYNQTKYNTFQGTITVNLKLDAITKGLSANGNVSFGKYYDFGKAFSTPYTLYSEDENGNVIGTKTSGGEGGKTTLTESFNQTYSTFLNLGLNYQRTIGKHDFSGLLVYEQNQSSGDSFSGTKRDFPINSKDELFVSGSLNQSLTGNSKINDARKGFIGRLGYILDTKYLFEASFRADASYIFPKNKRWGFFPAVSAGWRISEENFFRGNSSLDFISNVKLRASFAQVGNDKVDPYQWQDSYVLTSNSGPYYNNTAQSLIYYGVFPNSNITWETANNYNVGIDADFWNGKLGVEVDYFIKDTRNILWSRVRSVPGTFGRSLPNENYASMINKGFEISLTHNNKVEKVNYNLRFTASYAKDRVTKIDDPANAMDYEKQIDRPLGFVYGYKSLGLFQSKEEAESWMGGQQFGINSMAGDIKYEDIDQNGIIDSRDQTVLSDNGNMPRLMFGLSGDATWNNFDFGFLLQGAAARNIMLSSRARVTFSGGGNSYLYLKDAWSPNNTSAEYPQMWVGTRAINDRNSDFWLRNAAYLRLKTITLGYTLPKFSIRNWDINHLRVYISGQNILTWSPLEGFDPEAGSGTGAYYPQQKSFSIGLNVNF</sequence>